<keyword evidence="10" id="KW-0221">Differentiation</keyword>
<dbReference type="Pfam" id="PF00629">
    <property type="entry name" value="MAM"/>
    <property type="match status" value="1"/>
</dbReference>
<reference evidence="28" key="2">
    <citation type="submission" date="2025-08" db="UniProtKB">
        <authorList>
            <consortium name="Ensembl"/>
        </authorList>
    </citation>
    <scope>IDENTIFICATION</scope>
</reference>
<dbReference type="InterPro" id="IPR000859">
    <property type="entry name" value="CUB_dom"/>
</dbReference>
<keyword evidence="5" id="KW-0358">Heparin-binding</keyword>
<dbReference type="GO" id="GO:0005925">
    <property type="term" value="C:focal adhesion"/>
    <property type="evidence" value="ECO:0007669"/>
    <property type="project" value="TreeGrafter"/>
</dbReference>
<dbReference type="InterPro" id="IPR000421">
    <property type="entry name" value="FA58C"/>
</dbReference>
<dbReference type="GO" id="GO:0008201">
    <property type="term" value="F:heparin binding"/>
    <property type="evidence" value="ECO:0007669"/>
    <property type="project" value="UniProtKB-KW"/>
</dbReference>
<feature type="domain" description="CUB" evidence="25">
    <location>
        <begin position="231"/>
        <end position="345"/>
    </location>
</feature>
<feature type="transmembrane region" description="Helical" evidence="24">
    <location>
        <begin position="1087"/>
        <end position="1112"/>
    </location>
</feature>
<dbReference type="SUPFAM" id="SSF49785">
    <property type="entry name" value="Galactose-binding domain-like"/>
    <property type="match status" value="2"/>
</dbReference>
<feature type="disulfide bond" evidence="21">
    <location>
        <begin position="640"/>
        <end position="792"/>
    </location>
</feature>
<feature type="region of interest" description="Disordered" evidence="23">
    <location>
        <begin position="819"/>
        <end position="838"/>
    </location>
</feature>
<evidence type="ECO:0000256" key="7">
    <source>
        <dbReference type="ARBA" id="ARBA00022723"/>
    </source>
</evidence>
<dbReference type="PANTHER" id="PTHR46806:SF4">
    <property type="entry name" value="NEUROPILIN-1"/>
    <property type="match status" value="1"/>
</dbReference>
<evidence type="ECO:0000256" key="20">
    <source>
        <dbReference type="PIRSR" id="PIRSR036960-1"/>
    </source>
</evidence>
<dbReference type="InterPro" id="IPR000998">
    <property type="entry name" value="MAM_dom"/>
</dbReference>
<dbReference type="GO" id="GO:0001570">
    <property type="term" value="P:vasculogenesis"/>
    <property type="evidence" value="ECO:0007669"/>
    <property type="project" value="TreeGrafter"/>
</dbReference>
<dbReference type="PIRSF" id="PIRSF036960">
    <property type="entry name" value="Neuropilin"/>
    <property type="match status" value="1"/>
</dbReference>
<dbReference type="GO" id="GO:0005021">
    <property type="term" value="F:vascular endothelial growth factor receptor activity"/>
    <property type="evidence" value="ECO:0007669"/>
    <property type="project" value="InterPro"/>
</dbReference>
<evidence type="ECO:0000256" key="22">
    <source>
        <dbReference type="PROSITE-ProRule" id="PRU00059"/>
    </source>
</evidence>
<feature type="disulfide bond" evidence="21">
    <location>
        <begin position="484"/>
        <end position="633"/>
    </location>
</feature>
<dbReference type="CDD" id="cd06263">
    <property type="entry name" value="MAM"/>
    <property type="match status" value="1"/>
</dbReference>
<dbReference type="CDD" id="cd00041">
    <property type="entry name" value="CUB"/>
    <property type="match status" value="2"/>
</dbReference>
<feature type="compositionally biased region" description="Basic and acidic residues" evidence="23">
    <location>
        <begin position="71"/>
        <end position="83"/>
    </location>
</feature>
<dbReference type="SMART" id="SM00042">
    <property type="entry name" value="CUB"/>
    <property type="match status" value="2"/>
</dbReference>
<dbReference type="FunFam" id="2.60.120.260:FF:000013">
    <property type="entry name" value="Neuropilin"/>
    <property type="match status" value="1"/>
</dbReference>
<dbReference type="FunFam" id="2.60.120.260:FF:000002">
    <property type="entry name" value="Coagulation factor VIII"/>
    <property type="match status" value="1"/>
</dbReference>
<keyword evidence="18" id="KW-0325">Glycoprotein</keyword>
<evidence type="ECO:0000256" key="3">
    <source>
        <dbReference type="ARBA" id="ARBA00022473"/>
    </source>
</evidence>
<evidence type="ECO:0000256" key="13">
    <source>
        <dbReference type="ARBA" id="ARBA00022974"/>
    </source>
</evidence>
<dbReference type="Pfam" id="PF00754">
    <property type="entry name" value="F5_F8_type_C"/>
    <property type="match status" value="2"/>
</dbReference>
<evidence type="ECO:0000256" key="11">
    <source>
        <dbReference type="ARBA" id="ARBA00022837"/>
    </source>
</evidence>
<evidence type="ECO:0000256" key="16">
    <source>
        <dbReference type="ARBA" id="ARBA00023157"/>
    </source>
</evidence>
<evidence type="ECO:0000259" key="27">
    <source>
        <dbReference type="PROSITE" id="PS50060"/>
    </source>
</evidence>
<dbReference type="SUPFAM" id="SSF49899">
    <property type="entry name" value="Concanavalin A-like lectins/glucanases"/>
    <property type="match status" value="1"/>
</dbReference>
<dbReference type="InterPro" id="IPR022579">
    <property type="entry name" value="Neuropilin_C"/>
</dbReference>
<gene>
    <name evidence="28" type="primary">NRP1</name>
</gene>
<feature type="binding site" evidence="20">
    <location>
        <position position="399"/>
    </location>
    <ligand>
        <name>Ca(2+)</name>
        <dbReference type="ChEBI" id="CHEBI:29108"/>
    </ligand>
</feature>
<keyword evidence="14 24" id="KW-1133">Transmembrane helix</keyword>
<dbReference type="Gene3D" id="2.60.120.200">
    <property type="match status" value="1"/>
</dbReference>
<keyword evidence="3" id="KW-0217">Developmental protein</keyword>
<comment type="caution">
    <text evidence="22">Lacks conserved residue(s) required for the propagation of feature annotation.</text>
</comment>
<keyword evidence="6 24" id="KW-0812">Transmembrane</keyword>
<keyword evidence="16 21" id="KW-1015">Disulfide bond</keyword>
<keyword evidence="19" id="KW-0357">Heparan sulfate</keyword>
<dbReference type="FunFam" id="2.60.120.290:FF:000010">
    <property type="entry name" value="Neuropilin"/>
    <property type="match status" value="1"/>
</dbReference>
<dbReference type="PROSITE" id="PS01180">
    <property type="entry name" value="CUB"/>
    <property type="match status" value="2"/>
</dbReference>
<dbReference type="CDD" id="cd00057">
    <property type="entry name" value="FA58C"/>
    <property type="match status" value="2"/>
</dbReference>
<dbReference type="OrthoDB" id="6155811at2759"/>
<reference evidence="28" key="1">
    <citation type="submission" date="2014-08" db="EMBL/GenBank/DDBJ databases">
        <authorList>
            <person name="Senf B."/>
            <person name="Petzold A."/>
            <person name="Downie B.R."/>
            <person name="Koch P."/>
            <person name="Platzer M."/>
        </authorList>
    </citation>
    <scope>NUCLEOTIDE SEQUENCE [LARGE SCALE GENOMIC DNA]</scope>
    <source>
        <strain evidence="28">GRZ</strain>
    </source>
</reference>
<keyword evidence="9" id="KW-0677">Repeat</keyword>
<evidence type="ECO:0000259" key="26">
    <source>
        <dbReference type="PROSITE" id="PS50022"/>
    </source>
</evidence>
<feature type="binding site" evidence="20">
    <location>
        <position position="413"/>
    </location>
    <ligand>
        <name>Ca(2+)</name>
        <dbReference type="ChEBI" id="CHEBI:29108"/>
    </ligand>
</feature>
<dbReference type="SMART" id="SM00137">
    <property type="entry name" value="MAM"/>
    <property type="match status" value="1"/>
</dbReference>
<evidence type="ECO:0000256" key="18">
    <source>
        <dbReference type="ARBA" id="ARBA00023180"/>
    </source>
</evidence>
<feature type="domain" description="F5/8 type C" evidence="26">
    <location>
        <begin position="484"/>
        <end position="633"/>
    </location>
</feature>
<proteinExistence type="inferred from homology"/>
<keyword evidence="12" id="KW-0524">Neurogenesis</keyword>
<evidence type="ECO:0000256" key="10">
    <source>
        <dbReference type="ARBA" id="ARBA00022782"/>
    </source>
</evidence>
<evidence type="ECO:0000256" key="24">
    <source>
        <dbReference type="SAM" id="Phobius"/>
    </source>
</evidence>
<dbReference type="GeneTree" id="ENSGT00940000157169"/>
<dbReference type="GO" id="GO:0030424">
    <property type="term" value="C:axon"/>
    <property type="evidence" value="ECO:0007669"/>
    <property type="project" value="TreeGrafter"/>
</dbReference>
<evidence type="ECO:0000256" key="4">
    <source>
        <dbReference type="ARBA" id="ARBA00022657"/>
    </source>
</evidence>
<keyword evidence="15 24" id="KW-0472">Membrane</keyword>
<feature type="disulfide bond" evidence="21">
    <location>
        <begin position="410"/>
        <end position="432"/>
    </location>
</feature>
<dbReference type="GO" id="GO:0051491">
    <property type="term" value="P:positive regulation of filopodium assembly"/>
    <property type="evidence" value="ECO:0007669"/>
    <property type="project" value="TreeGrafter"/>
</dbReference>
<evidence type="ECO:0000256" key="2">
    <source>
        <dbReference type="ARBA" id="ARBA00006078"/>
    </source>
</evidence>
<evidence type="ECO:0000256" key="23">
    <source>
        <dbReference type="SAM" id="MobiDB-lite"/>
    </source>
</evidence>
<dbReference type="SUPFAM" id="SSF49854">
    <property type="entry name" value="Spermadhesin, CUB domain"/>
    <property type="match status" value="2"/>
</dbReference>
<evidence type="ECO:0000256" key="12">
    <source>
        <dbReference type="ARBA" id="ARBA00022902"/>
    </source>
</evidence>
<dbReference type="GO" id="GO:0046872">
    <property type="term" value="F:metal ion binding"/>
    <property type="evidence" value="ECO:0007669"/>
    <property type="project" value="UniProtKB-KW"/>
</dbReference>
<sequence length="1154" mass="128720">MWVFCPHLCVRATCLREAARLFLLLRARTHASGAHRGRTGVSLRQPSFAAAVTRSRNLGSGNSAIYSRGSSGDRRAAEQRSGELRTRRFTHHTSVLSSVLIPHLEVCQRLLLVRSRRCEEEPRAADTYGFSLVDSCWNLDYFRSSWRRSWVLVPRLAGCWGLCNHHDSHFEIISGYFSSPDLNSTPSFGLFSVSFFILTDLFRFVRMRSGFLLFLYTQVILVSSLTQTDKCGGSIVIHTADYLTSPGYPGAYPPSQLCMWVITAPEPGQKILINFNPHFDLEDRDCKYDYVEVYNGGDEMSPMLGKFCGKIAPSPIISSGGQLLIKFVSDYETHGAGFSVRYEVFKTGPECSRNFTAPRGVIETPGFPEKYPNNLDCTFMIFAPRMSEIVVEFDSFSMEPDSTPPPGAICRYDWLEIWDGFPAVGPHIGRYCGRTSPGRVISYTGVLSMTITTDNAIAKEGFSANYTIRERSLPPGHDDQDFACMEPLGMETGEISSDQISASSKYNSNWSPERSRLNYQENGWTPSDDNIREWIQVDLGFLRFVSAIGTQGAISKETKKHYYVRSYKVDLSSNGEDWVTVKEDSKQKIFQGNHNPTDEVRAILPKPTLTRYIRIRPMTWEQGICMRFELYGCRISDYPCSVMLGMVSGLVSDAQISASSFADRGWVAENVRLLTGRSGWTGQQTKQPFRNEWLQVDLGQDKMMSGLVIQGGKHRDRNVFMKRFKVAHSLDGETWTMVKEENTTRPKVFVGNQNHETPELRSVGSLLTRFVRIYPERATIEGVGLRLELLGCELDEITTTAPPITPLASTLPMTTFGATTAAPTTIPSTTLSADCEDGRERCVDETEAPNEYEDPGETMSSNPSEDIPAYLWFACDFDFSSFCGWTKETGSGAEWFIQTSEAPSVHRGPTLDHTGGAGNFIYMHVTDTNTPSKPGEDRDEAMRVARLSSLPITTPDSNLCMSFWYQLSGDCAGILLIKYRQEDDDGQVLWTMSRCQGNQWREGRVLLPRSSLTYQVVVEGVADRRNPGHMAVDNIKIIDGLNLLDCRDPEAPTSPPTDIFMLPVDSLSQETGELGGPGNMLKTLDPILITIIAMSALGVFLGAICGVVLYCACSQGSMTDRNLSALENYNFELVDGVKLKKDKLNGQTHNYSEA</sequence>
<dbReference type="AlphaFoldDB" id="A0A8C6LXP4"/>
<dbReference type="InterPro" id="IPR008979">
    <property type="entry name" value="Galactose-bd-like_sf"/>
</dbReference>
<keyword evidence="4" id="KW-0037">Angiogenesis</keyword>
<dbReference type="GO" id="GO:0001755">
    <property type="term" value="P:neural crest cell migration"/>
    <property type="evidence" value="ECO:0007669"/>
    <property type="project" value="TreeGrafter"/>
</dbReference>
<keyword evidence="8" id="KW-0732">Signal</keyword>
<dbReference type="Gene3D" id="2.60.120.260">
    <property type="entry name" value="Galactose-binding domain-like"/>
    <property type="match status" value="2"/>
</dbReference>
<dbReference type="Ensembl" id="ENSNFUT00015028208.1">
    <property type="protein sequence ID" value="ENSNFUP00015027000.1"/>
    <property type="gene ID" value="ENSNFUG00015013092.1"/>
</dbReference>
<evidence type="ECO:0000256" key="15">
    <source>
        <dbReference type="ARBA" id="ARBA00023136"/>
    </source>
</evidence>
<evidence type="ECO:0000259" key="25">
    <source>
        <dbReference type="PROSITE" id="PS01180"/>
    </source>
</evidence>
<feature type="disulfide bond" evidence="21">
    <location>
        <begin position="351"/>
        <end position="377"/>
    </location>
</feature>
<keyword evidence="29" id="KW-1185">Reference proteome</keyword>
<keyword evidence="11 20" id="KW-0106">Calcium</keyword>
<dbReference type="GO" id="GO:0005886">
    <property type="term" value="C:plasma membrane"/>
    <property type="evidence" value="ECO:0007669"/>
    <property type="project" value="TreeGrafter"/>
</dbReference>
<evidence type="ECO:0000256" key="5">
    <source>
        <dbReference type="ARBA" id="ARBA00022674"/>
    </source>
</evidence>
<evidence type="ECO:0000256" key="9">
    <source>
        <dbReference type="ARBA" id="ARBA00022737"/>
    </source>
</evidence>
<reference evidence="28" key="3">
    <citation type="submission" date="2025-09" db="UniProtKB">
        <authorList>
            <consortium name="Ensembl"/>
        </authorList>
    </citation>
    <scope>IDENTIFICATION</scope>
</reference>
<feature type="region of interest" description="Disordered" evidence="23">
    <location>
        <begin position="61"/>
        <end position="83"/>
    </location>
</feature>
<dbReference type="GO" id="GO:0007411">
    <property type="term" value="P:axon guidance"/>
    <property type="evidence" value="ECO:0007669"/>
    <property type="project" value="InterPro"/>
</dbReference>
<comment type="subcellular location">
    <subcellularLocation>
        <location evidence="1">Membrane</location>
        <topology evidence="1">Single-pass type I membrane protein</topology>
    </subcellularLocation>
</comment>
<dbReference type="GO" id="GO:0038085">
    <property type="term" value="F:vascular endothelial growth factor binding"/>
    <property type="evidence" value="ECO:0007669"/>
    <property type="project" value="TreeGrafter"/>
</dbReference>
<evidence type="ECO:0000256" key="17">
    <source>
        <dbReference type="ARBA" id="ARBA00023170"/>
    </source>
</evidence>
<dbReference type="PROSITE" id="PS50060">
    <property type="entry name" value="MAM_2"/>
    <property type="match status" value="1"/>
</dbReference>
<evidence type="ECO:0000256" key="19">
    <source>
        <dbReference type="ARBA" id="ARBA00023207"/>
    </source>
</evidence>
<dbReference type="InterPro" id="IPR050633">
    <property type="entry name" value="Neuropilin_MCO_CoagFactor"/>
</dbReference>
<name>A0A8C6LXP4_NOTFU</name>
<evidence type="ECO:0000256" key="21">
    <source>
        <dbReference type="PIRSR" id="PIRSR036960-2"/>
    </source>
</evidence>
<protein>
    <submittedName>
        <fullName evidence="28">Neuropilin 1</fullName>
    </submittedName>
</protein>
<comment type="similarity">
    <text evidence="2">Belongs to the neuropilin family.</text>
</comment>
<keyword evidence="17" id="KW-0675">Receptor</keyword>
<dbReference type="InterPro" id="IPR014648">
    <property type="entry name" value="Neuropilin"/>
</dbReference>
<dbReference type="GO" id="GO:0009611">
    <property type="term" value="P:response to wounding"/>
    <property type="evidence" value="ECO:0007669"/>
    <property type="project" value="TreeGrafter"/>
</dbReference>
<dbReference type="PANTHER" id="PTHR46806">
    <property type="entry name" value="F5/8 TYPE C DOMAIN-CONTAINING PROTEIN"/>
    <property type="match status" value="1"/>
</dbReference>
<dbReference type="GO" id="GO:0030947">
    <property type="term" value="P:regulation of vascular endothelial growth factor receptor signaling pathway"/>
    <property type="evidence" value="ECO:0007669"/>
    <property type="project" value="TreeGrafter"/>
</dbReference>
<dbReference type="GO" id="GO:0010595">
    <property type="term" value="P:positive regulation of endothelial cell migration"/>
    <property type="evidence" value="ECO:0007669"/>
    <property type="project" value="TreeGrafter"/>
</dbReference>
<evidence type="ECO:0000256" key="6">
    <source>
        <dbReference type="ARBA" id="ARBA00022692"/>
    </source>
</evidence>
<feature type="disulfide bond" evidence="21">
    <location>
        <begin position="286"/>
        <end position="308"/>
    </location>
</feature>
<dbReference type="PROSITE" id="PS01285">
    <property type="entry name" value="FA58C_1"/>
    <property type="match status" value="1"/>
</dbReference>
<feature type="domain" description="MAM" evidence="27">
    <location>
        <begin position="873"/>
        <end position="1048"/>
    </location>
</feature>
<dbReference type="GO" id="GO:0002040">
    <property type="term" value="P:sprouting angiogenesis"/>
    <property type="evidence" value="ECO:0007669"/>
    <property type="project" value="TreeGrafter"/>
</dbReference>
<feature type="disulfide bond" evidence="21 22">
    <location>
        <begin position="231"/>
        <end position="258"/>
    </location>
</feature>
<dbReference type="PROSITE" id="PS50022">
    <property type="entry name" value="FA58C_3"/>
    <property type="match status" value="2"/>
</dbReference>
<dbReference type="InterPro" id="IPR035914">
    <property type="entry name" value="Sperma_CUB_dom_sf"/>
</dbReference>
<dbReference type="Proteomes" id="UP000694548">
    <property type="component" value="Chromosome sgr09"/>
</dbReference>
<keyword evidence="13" id="KW-0654">Proteoglycan</keyword>
<feature type="domain" description="CUB" evidence="25">
    <location>
        <begin position="351"/>
        <end position="469"/>
    </location>
</feature>
<keyword evidence="7 20" id="KW-0479">Metal-binding</keyword>
<dbReference type="PROSITE" id="PS01286">
    <property type="entry name" value="FA58C_2"/>
    <property type="match status" value="2"/>
</dbReference>
<dbReference type="Pfam" id="PF11980">
    <property type="entry name" value="DUF3481"/>
    <property type="match status" value="1"/>
</dbReference>
<dbReference type="Pfam" id="PF00431">
    <property type="entry name" value="CUB"/>
    <property type="match status" value="2"/>
</dbReference>
<accession>A0A8C6LXP4</accession>
<dbReference type="FunFam" id="2.60.120.290:FF:000003">
    <property type="entry name" value="Neuropilin"/>
    <property type="match status" value="1"/>
</dbReference>
<dbReference type="SMART" id="SM00231">
    <property type="entry name" value="FA58C"/>
    <property type="match status" value="2"/>
</dbReference>
<evidence type="ECO:0000256" key="1">
    <source>
        <dbReference type="ARBA" id="ARBA00004479"/>
    </source>
</evidence>
<dbReference type="GO" id="GO:0048010">
    <property type="term" value="P:vascular endothelial growth factor receptor signaling pathway"/>
    <property type="evidence" value="ECO:0007669"/>
    <property type="project" value="TreeGrafter"/>
</dbReference>
<feature type="compositionally biased region" description="Low complexity" evidence="23">
    <location>
        <begin position="819"/>
        <end position="830"/>
    </location>
</feature>
<evidence type="ECO:0000313" key="29">
    <source>
        <dbReference type="Proteomes" id="UP000694548"/>
    </source>
</evidence>
<organism evidence="28 29">
    <name type="scientific">Nothobranchius furzeri</name>
    <name type="common">Turquoise killifish</name>
    <dbReference type="NCBI Taxonomy" id="105023"/>
    <lineage>
        <taxon>Eukaryota</taxon>
        <taxon>Metazoa</taxon>
        <taxon>Chordata</taxon>
        <taxon>Craniata</taxon>
        <taxon>Vertebrata</taxon>
        <taxon>Euteleostomi</taxon>
        <taxon>Actinopterygii</taxon>
        <taxon>Neopterygii</taxon>
        <taxon>Teleostei</taxon>
        <taxon>Neoteleostei</taxon>
        <taxon>Acanthomorphata</taxon>
        <taxon>Ovalentaria</taxon>
        <taxon>Atherinomorphae</taxon>
        <taxon>Cyprinodontiformes</taxon>
        <taxon>Nothobranchiidae</taxon>
        <taxon>Nothobranchius</taxon>
    </lineage>
</organism>
<dbReference type="GO" id="GO:0017154">
    <property type="term" value="F:semaphorin receptor activity"/>
    <property type="evidence" value="ECO:0007669"/>
    <property type="project" value="InterPro"/>
</dbReference>
<feature type="compositionally biased region" description="Polar residues" evidence="23">
    <location>
        <begin position="61"/>
        <end position="70"/>
    </location>
</feature>
<evidence type="ECO:0000256" key="8">
    <source>
        <dbReference type="ARBA" id="ARBA00022729"/>
    </source>
</evidence>
<dbReference type="InterPro" id="IPR013320">
    <property type="entry name" value="ConA-like_dom_sf"/>
</dbReference>
<evidence type="ECO:0000313" key="28">
    <source>
        <dbReference type="Ensembl" id="ENSNFUP00015027000.1"/>
    </source>
</evidence>
<evidence type="ECO:0000256" key="14">
    <source>
        <dbReference type="ARBA" id="ARBA00022989"/>
    </source>
</evidence>
<feature type="domain" description="F5/8 type C" evidence="26">
    <location>
        <begin position="640"/>
        <end position="792"/>
    </location>
</feature>
<feature type="binding site" evidence="20">
    <location>
        <position position="454"/>
    </location>
    <ligand>
        <name>Ca(2+)</name>
        <dbReference type="ChEBI" id="CHEBI:29108"/>
    </ligand>
</feature>
<dbReference type="Gene3D" id="2.60.120.290">
    <property type="entry name" value="Spermadhesin, CUB domain"/>
    <property type="match status" value="2"/>
</dbReference>